<reference evidence="2 3" key="1">
    <citation type="submission" date="2017-12" db="EMBL/GenBank/DDBJ databases">
        <title>High-resolution comparative analysis of great ape genomes.</title>
        <authorList>
            <person name="Pollen A."/>
            <person name="Hastie A."/>
            <person name="Hormozdiari F."/>
            <person name="Dougherty M."/>
            <person name="Liu R."/>
            <person name="Chaisson M."/>
            <person name="Hoppe E."/>
            <person name="Hill C."/>
            <person name="Pang A."/>
            <person name="Hillier L."/>
            <person name="Baker C."/>
            <person name="Armstrong J."/>
            <person name="Shendure J."/>
            <person name="Paten B."/>
            <person name="Wilson R."/>
            <person name="Chao H."/>
            <person name="Schneider V."/>
            <person name="Ventura M."/>
            <person name="Kronenberg Z."/>
            <person name="Murali S."/>
            <person name="Gordon D."/>
            <person name="Cantsilieris S."/>
            <person name="Munson K."/>
            <person name="Nelson B."/>
            <person name="Raja A."/>
            <person name="Underwood J."/>
            <person name="Diekhans M."/>
            <person name="Fiddes I."/>
            <person name="Haussler D."/>
            <person name="Eichler E."/>
        </authorList>
    </citation>
    <scope>NUCLEOTIDE SEQUENCE [LARGE SCALE GENOMIC DNA]</scope>
    <source>
        <strain evidence="2">Yerkes chimp pedigree #C0471</strain>
    </source>
</reference>
<feature type="compositionally biased region" description="Gly residues" evidence="1">
    <location>
        <begin position="135"/>
        <end position="147"/>
    </location>
</feature>
<comment type="caution">
    <text evidence="2">The sequence shown here is derived from an EMBL/GenBank/DDBJ whole genome shotgun (WGS) entry which is preliminary data.</text>
</comment>
<dbReference type="InterPro" id="IPR041059">
    <property type="entry name" value="DUF5558"/>
</dbReference>
<feature type="region of interest" description="Disordered" evidence="1">
    <location>
        <begin position="127"/>
        <end position="149"/>
    </location>
</feature>
<protein>
    <submittedName>
        <fullName evidence="2">C10orf142 isoform 1</fullName>
    </submittedName>
</protein>
<evidence type="ECO:0000256" key="1">
    <source>
        <dbReference type="SAM" id="MobiDB-lite"/>
    </source>
</evidence>
<dbReference type="AlphaFoldDB" id="A0A2J8JDN3"/>
<feature type="region of interest" description="Disordered" evidence="1">
    <location>
        <begin position="1"/>
        <end position="57"/>
    </location>
</feature>
<gene>
    <name evidence="2" type="ORF">CK820_G0048334</name>
</gene>
<organism evidence="2 3">
    <name type="scientific">Pan troglodytes</name>
    <name type="common">Chimpanzee</name>
    <dbReference type="NCBI Taxonomy" id="9598"/>
    <lineage>
        <taxon>Eukaryota</taxon>
        <taxon>Metazoa</taxon>
        <taxon>Chordata</taxon>
        <taxon>Craniata</taxon>
        <taxon>Vertebrata</taxon>
        <taxon>Euteleostomi</taxon>
        <taxon>Mammalia</taxon>
        <taxon>Eutheria</taxon>
        <taxon>Euarchontoglires</taxon>
        <taxon>Primates</taxon>
        <taxon>Haplorrhini</taxon>
        <taxon>Catarrhini</taxon>
        <taxon>Hominidae</taxon>
        <taxon>Pan</taxon>
    </lineage>
</organism>
<sequence>MRMYSSDAHERPPSPSLGTTPHPLPPTGSPRPRQDSAAGNSEEREPRGLGRASGVGSCKRPTVCMGRQQGLPFCTVCGYRCSSPERTRGRCAVGKVRVAGGGGALGGGAGMRCCGCRERSRGRNLPLPPNCEGAPRGGRAGSPGGRNRGAWSLRVAGSRGVLGGERPQPALPAHCGVAHRLCSRPSLSPGLQAVSIFARWILCGFIYSESGSTNEHSERKRVFGGVERFPSRCPPEGPLKGDLKPSFQLGHPFFFFLSFRNINKELELF</sequence>
<name>A0A2J8JDN3_PANTR</name>
<proteinExistence type="predicted"/>
<accession>A0A2J8JDN3</accession>
<evidence type="ECO:0000313" key="3">
    <source>
        <dbReference type="Proteomes" id="UP000236370"/>
    </source>
</evidence>
<dbReference type="EMBL" id="NBAG03000468">
    <property type="protein sequence ID" value="PNI20878.1"/>
    <property type="molecule type" value="Genomic_DNA"/>
</dbReference>
<evidence type="ECO:0000313" key="2">
    <source>
        <dbReference type="EMBL" id="PNI20878.1"/>
    </source>
</evidence>
<dbReference type="Proteomes" id="UP000236370">
    <property type="component" value="Unassembled WGS sequence"/>
</dbReference>
<dbReference type="Pfam" id="PF17713">
    <property type="entry name" value="DUF5558"/>
    <property type="match status" value="1"/>
</dbReference>